<evidence type="ECO:0000256" key="3">
    <source>
        <dbReference type="ARBA" id="ARBA00022827"/>
    </source>
</evidence>
<dbReference type="PATRIC" id="fig|759362.5.peg.2395"/>
<protein>
    <recommendedName>
        <fullName evidence="8">NAD(FAD)-utilizing dehydrogenase</fullName>
    </recommendedName>
</protein>
<name>F9Y6M1_KETVW</name>
<organism evidence="6 7">
    <name type="scientific">Ketogulonicigenium vulgare (strain WSH-001)</name>
    <dbReference type="NCBI Taxonomy" id="759362"/>
    <lineage>
        <taxon>Bacteria</taxon>
        <taxon>Pseudomonadati</taxon>
        <taxon>Pseudomonadota</taxon>
        <taxon>Alphaproteobacteria</taxon>
        <taxon>Rhodobacterales</taxon>
        <taxon>Roseobacteraceae</taxon>
        <taxon>Ketogulonicigenium</taxon>
    </lineage>
</organism>
<dbReference type="SUPFAM" id="SSF160996">
    <property type="entry name" value="HI0933 insert domain-like"/>
    <property type="match status" value="1"/>
</dbReference>
<comment type="cofactor">
    <cofactor evidence="1">
        <name>FAD</name>
        <dbReference type="ChEBI" id="CHEBI:57692"/>
    </cofactor>
</comment>
<dbReference type="RefSeq" id="WP_013385531.1">
    <property type="nucleotide sequence ID" value="NC_017384.1"/>
</dbReference>
<accession>F9Y6M1</accession>
<keyword evidence="7" id="KW-1185">Reference proteome</keyword>
<dbReference type="InterPro" id="IPR055178">
    <property type="entry name" value="RsdA/BaiN/AoA(So)-like_dom"/>
</dbReference>
<dbReference type="NCBIfam" id="TIGR03862">
    <property type="entry name" value="flavo_PP4765"/>
    <property type="match status" value="1"/>
</dbReference>
<dbReference type="Gene3D" id="3.50.50.60">
    <property type="entry name" value="FAD/NAD(P)-binding domain"/>
    <property type="match status" value="1"/>
</dbReference>
<dbReference type="AlphaFoldDB" id="F9Y6M1"/>
<dbReference type="InterPro" id="IPR023166">
    <property type="entry name" value="BaiN-like_dom_sf"/>
</dbReference>
<feature type="domain" description="RsdA/BaiN/AoA(So)-like insert" evidence="5">
    <location>
        <begin position="195"/>
        <end position="334"/>
    </location>
</feature>
<reference evidence="6 7" key="1">
    <citation type="journal article" date="2011" name="J. Bacteriol.">
        <title>Complete genome sequence of the industrial strain Ketogulonicigenium vulgare WSH-001.</title>
        <authorList>
            <person name="Liu L."/>
            <person name="Li Y."/>
            <person name="Zhang J."/>
            <person name="Zhou Z."/>
            <person name="Liu J."/>
            <person name="Li X."/>
            <person name="Zhou J."/>
            <person name="Du G."/>
            <person name="Wang L."/>
            <person name="Chen J."/>
        </authorList>
    </citation>
    <scope>NUCLEOTIDE SEQUENCE [LARGE SCALE GENOMIC DNA]</scope>
    <source>
        <strain evidence="6 7">WSH-001</strain>
    </source>
</reference>
<dbReference type="PANTHER" id="PTHR42887:SF1">
    <property type="entry name" value="BLR3961 PROTEIN"/>
    <property type="match status" value="1"/>
</dbReference>
<dbReference type="InterPro" id="IPR036188">
    <property type="entry name" value="FAD/NAD-bd_sf"/>
</dbReference>
<dbReference type="Pfam" id="PF03486">
    <property type="entry name" value="HI0933_like"/>
    <property type="match status" value="1"/>
</dbReference>
<dbReference type="PANTHER" id="PTHR42887">
    <property type="entry name" value="OS12G0638800 PROTEIN"/>
    <property type="match status" value="1"/>
</dbReference>
<evidence type="ECO:0008006" key="8">
    <source>
        <dbReference type="Google" id="ProtNLM"/>
    </source>
</evidence>
<gene>
    <name evidence="6" type="ordered locus">KVU_2302</name>
</gene>
<dbReference type="SUPFAM" id="SSF51905">
    <property type="entry name" value="FAD/NAD(P)-binding domain"/>
    <property type="match status" value="1"/>
</dbReference>
<dbReference type="InterPro" id="IPR057661">
    <property type="entry name" value="RsdA/BaiN/AoA(So)_Rossmann"/>
</dbReference>
<sequence>MVDQGQQAKSCEALVVGAGPAGLMAAEAMARAGLRVLIVDAMPSPARKFLMAGKSGLNLTKDEPLEDFLRAFHPLQPALRMALQDFGPDAVKDFAIRLGQQVFTGSTGRVFPLVMKGSPLLRGWLARLDGLGVTLRTRWHWTGWQGEALLFDTPQGPQALTPAVTVLACGGASWARLGSDGGWADFIPDTAPFAPANMGLNVLWSGHMAPHFGTPIKGAALHAGDQISRGEWVISARGIEGGGIYPLSRPLREEAPLMVDFFPDLAVEDLRQRLARPRGKSSLANHLRKTIGLAPAAIALVQEFARPLPDDLAPLLKALPIHHAGPRPLDEAISVAGGLRFDALDDDLMLRVRPGTFAAGEMLDWEAPTGGYLLTGCFATGLRAGQSAAVYYAKQLANARGAG</sequence>
<dbReference type="KEGG" id="kvl:KVU_2302"/>
<evidence type="ECO:0000259" key="5">
    <source>
        <dbReference type="Pfam" id="PF22780"/>
    </source>
</evidence>
<dbReference type="EMBL" id="CP002018">
    <property type="protein sequence ID" value="AEM42141.1"/>
    <property type="molecule type" value="Genomic_DNA"/>
</dbReference>
<evidence type="ECO:0000256" key="1">
    <source>
        <dbReference type="ARBA" id="ARBA00001974"/>
    </source>
</evidence>
<evidence type="ECO:0000313" key="6">
    <source>
        <dbReference type="EMBL" id="AEM42141.1"/>
    </source>
</evidence>
<feature type="domain" description="RsdA/BaiN/AoA(So)-like Rossmann fold-like" evidence="4">
    <location>
        <begin position="13"/>
        <end position="386"/>
    </location>
</feature>
<evidence type="ECO:0000256" key="2">
    <source>
        <dbReference type="ARBA" id="ARBA00022630"/>
    </source>
</evidence>
<dbReference type="OrthoDB" id="5288829at2"/>
<dbReference type="eggNOG" id="COG2081">
    <property type="taxonomic scope" value="Bacteria"/>
</dbReference>
<keyword evidence="3" id="KW-0274">FAD</keyword>
<dbReference type="HOGENOM" id="CLU_025174_1_0_5"/>
<dbReference type="NCBIfam" id="TIGR00275">
    <property type="entry name" value="aminoacetone oxidase family FAD-binding enzyme"/>
    <property type="match status" value="1"/>
</dbReference>
<dbReference type="Gene3D" id="2.40.30.10">
    <property type="entry name" value="Translation factors"/>
    <property type="match status" value="1"/>
</dbReference>
<dbReference type="Pfam" id="PF22780">
    <property type="entry name" value="HI0933_like_1st"/>
    <property type="match status" value="1"/>
</dbReference>
<dbReference type="InterPro" id="IPR004792">
    <property type="entry name" value="BaiN-like"/>
</dbReference>
<keyword evidence="2" id="KW-0285">Flavoprotein</keyword>
<evidence type="ECO:0000313" key="7">
    <source>
        <dbReference type="Proteomes" id="UP000000692"/>
    </source>
</evidence>
<dbReference type="InterPro" id="IPR022460">
    <property type="entry name" value="Flavoprotein_PP4765"/>
</dbReference>
<dbReference type="Proteomes" id="UP000000692">
    <property type="component" value="Chromosome"/>
</dbReference>
<dbReference type="Gene3D" id="1.10.8.260">
    <property type="entry name" value="HI0933 insert domain-like"/>
    <property type="match status" value="1"/>
</dbReference>
<proteinExistence type="predicted"/>
<evidence type="ECO:0000259" key="4">
    <source>
        <dbReference type="Pfam" id="PF03486"/>
    </source>
</evidence>